<dbReference type="Proteomes" id="UP000029558">
    <property type="component" value="Chromosome"/>
</dbReference>
<proteinExistence type="predicted"/>
<accession>A0A1L6TF20</accession>
<dbReference type="Pfam" id="PF09361">
    <property type="entry name" value="Phasin_2"/>
    <property type="match status" value="1"/>
</dbReference>
<evidence type="ECO:0000313" key="1">
    <source>
        <dbReference type="EMBL" id="ALB24085.1"/>
    </source>
</evidence>
<protein>
    <submittedName>
        <fullName evidence="1">Phasin family protein</fullName>
    </submittedName>
</protein>
<name>A0A1L6TF20_PISSA</name>
<reference evidence="1 2" key="1">
    <citation type="journal article" date="2014" name="Genome Announc.">
        <title>Comparative Genome Analysis of Two Isolates of the Fish Pathogen Piscirickettsia salmonis from Different Hosts Reveals Major Differences in Virulence-Associated Secretion Systems.</title>
        <authorList>
            <person name="Bohle H."/>
            <person name="Henriquez P."/>
            <person name="Grothusen H."/>
            <person name="Navas E."/>
            <person name="Sandoval A."/>
            <person name="Bustamante F."/>
            <person name="Bustos P."/>
            <person name="Mancilla M."/>
        </authorList>
    </citation>
    <scope>NUCLEOTIDE SEQUENCE [LARGE SCALE GENOMIC DNA]</scope>
    <source>
        <strain evidence="2">B1-32597</strain>
    </source>
</reference>
<organism evidence="1 2">
    <name type="scientific">Piscirickettsia salmonis</name>
    <dbReference type="NCBI Taxonomy" id="1238"/>
    <lineage>
        <taxon>Bacteria</taxon>
        <taxon>Pseudomonadati</taxon>
        <taxon>Pseudomonadota</taxon>
        <taxon>Gammaproteobacteria</taxon>
        <taxon>Thiotrichales</taxon>
        <taxon>Piscirickettsiaceae</taxon>
        <taxon>Piscirickettsia</taxon>
    </lineage>
</organism>
<dbReference type="AlphaFoldDB" id="A0A1L6TF20"/>
<dbReference type="OrthoDB" id="5616166at2"/>
<dbReference type="EMBL" id="CP012508">
    <property type="protein sequence ID" value="ALB24085.1"/>
    <property type="molecule type" value="Genomic_DNA"/>
</dbReference>
<dbReference type="InterPro" id="IPR018968">
    <property type="entry name" value="Phasin"/>
</dbReference>
<gene>
    <name evidence="1" type="ORF">KU39_2910</name>
</gene>
<sequence>MQNDFFQQFNKAQQSFIKPAVGFQQLTNRIVERTVRQNLEIVNDCVQSWQNHFSEFQNAKKVEDLFNVQAKFATETSNKLASYAQQAMDTCIQSSKDCNNWFQDGLTDINTNQKN</sequence>
<evidence type="ECO:0000313" key="2">
    <source>
        <dbReference type="Proteomes" id="UP000029558"/>
    </source>
</evidence>
<dbReference type="RefSeq" id="WP_027242678.1">
    <property type="nucleotide sequence ID" value="NZ_CP012508.1"/>
</dbReference>